<evidence type="ECO:0000256" key="3">
    <source>
        <dbReference type="ARBA" id="ARBA00022729"/>
    </source>
</evidence>
<dbReference type="SUPFAM" id="SSF48452">
    <property type="entry name" value="TPR-like"/>
    <property type="match status" value="1"/>
</dbReference>
<dbReference type="Proteomes" id="UP000242818">
    <property type="component" value="Unassembled WGS sequence"/>
</dbReference>
<feature type="domain" description="SusD-like N-terminal" evidence="7">
    <location>
        <begin position="24"/>
        <end position="230"/>
    </location>
</feature>
<dbReference type="AlphaFoldDB" id="A0A1C3YQV8"/>
<evidence type="ECO:0000259" key="7">
    <source>
        <dbReference type="Pfam" id="PF14322"/>
    </source>
</evidence>
<keyword evidence="9" id="KW-1185">Reference proteome</keyword>
<dbReference type="InterPro" id="IPR011990">
    <property type="entry name" value="TPR-like_helical_dom_sf"/>
</dbReference>
<dbReference type="Pfam" id="PF07980">
    <property type="entry name" value="SusD_RagB"/>
    <property type="match status" value="1"/>
</dbReference>
<accession>A0A1C3YQV8</accession>
<organism evidence="8 9">
    <name type="scientific">Chitinophaga costaii</name>
    <dbReference type="NCBI Taxonomy" id="1335309"/>
    <lineage>
        <taxon>Bacteria</taxon>
        <taxon>Pseudomonadati</taxon>
        <taxon>Bacteroidota</taxon>
        <taxon>Chitinophagia</taxon>
        <taxon>Chitinophagales</taxon>
        <taxon>Chitinophagaceae</taxon>
        <taxon>Chitinophaga</taxon>
    </lineage>
</organism>
<gene>
    <name evidence="8" type="ORF">GA0116948_10152</name>
</gene>
<dbReference type="Pfam" id="PF14322">
    <property type="entry name" value="SusD-like_3"/>
    <property type="match status" value="1"/>
</dbReference>
<evidence type="ECO:0000313" key="8">
    <source>
        <dbReference type="EMBL" id="SCB72453.1"/>
    </source>
</evidence>
<sequence length="468" mass="53718">MNKIGYIFICGAILATFCNCNKDKFLDKKPSSSLVIPSTLQDFQALLDNTTFLNQTPALPTLSGDEYFIPTLNEYNSLSTVTEKNSFIWATDIFGGEINRLDWNTPYQSIFYANEVIYGINQLEQSSQQSQEGKQIRAQAYFVRAWNYYALVQTFAKSYTSENYQSPGLPLKLTPNIDEIQARSSLKETYDQIFADINYSCQLFNNTFPVLNRNRGSKIAAYALLSRIYLNIHDYEKANSFADSTLNLYNKLIDYNTISTSSTSPFPMLNDEVILRTTQVFDYSKTYVGNSATAKIDTNIIRSYSDDDLRKKIFFRTTKIENETYYTVKRGYNGTTTGYPFSGLAVDEIYLIKAECLARSGELEVASKIINDLLITRYKSGTYTNIQYTDKTQLLSIIYSERKKELVWRSTRWADIKRLNEEGENITLSRNIEGKTYILKPNSSKYVMPIPQDEIDLSNKVTQNERFD</sequence>
<evidence type="ECO:0000256" key="5">
    <source>
        <dbReference type="ARBA" id="ARBA00023237"/>
    </source>
</evidence>
<evidence type="ECO:0000259" key="6">
    <source>
        <dbReference type="Pfam" id="PF07980"/>
    </source>
</evidence>
<feature type="domain" description="RagB/SusD" evidence="6">
    <location>
        <begin position="320"/>
        <end position="465"/>
    </location>
</feature>
<dbReference type="OrthoDB" id="653598at2"/>
<dbReference type="STRING" id="1335309.GA0116948_10152"/>
<evidence type="ECO:0000256" key="4">
    <source>
        <dbReference type="ARBA" id="ARBA00023136"/>
    </source>
</evidence>
<dbReference type="InterPro" id="IPR033985">
    <property type="entry name" value="SusD-like_N"/>
</dbReference>
<keyword evidence="3" id="KW-0732">Signal</keyword>
<keyword evidence="5" id="KW-0998">Cell outer membrane</keyword>
<dbReference type="Gene3D" id="1.25.40.390">
    <property type="match status" value="1"/>
</dbReference>
<name>A0A1C3YQV8_9BACT</name>
<protein>
    <submittedName>
        <fullName evidence="8">Starch-binding associating with outer membrane</fullName>
    </submittedName>
</protein>
<dbReference type="RefSeq" id="WP_089707824.1">
    <property type="nucleotide sequence ID" value="NZ_FMAR01000001.1"/>
</dbReference>
<evidence type="ECO:0000256" key="2">
    <source>
        <dbReference type="ARBA" id="ARBA00006275"/>
    </source>
</evidence>
<reference evidence="8 9" key="1">
    <citation type="submission" date="2016-08" db="EMBL/GenBank/DDBJ databases">
        <authorList>
            <person name="Seilhamer J.J."/>
        </authorList>
    </citation>
    <scope>NUCLEOTIDE SEQUENCE [LARGE SCALE GENOMIC DNA]</scope>
    <source>
        <strain evidence="8 9">A37T2</strain>
    </source>
</reference>
<proteinExistence type="inferred from homology"/>
<evidence type="ECO:0000313" key="9">
    <source>
        <dbReference type="Proteomes" id="UP000242818"/>
    </source>
</evidence>
<keyword evidence="4" id="KW-0472">Membrane</keyword>
<dbReference type="EMBL" id="FMAR01000001">
    <property type="protein sequence ID" value="SCB72453.1"/>
    <property type="molecule type" value="Genomic_DNA"/>
</dbReference>
<comment type="subcellular location">
    <subcellularLocation>
        <location evidence="1">Cell outer membrane</location>
    </subcellularLocation>
</comment>
<dbReference type="InterPro" id="IPR012944">
    <property type="entry name" value="SusD_RagB_dom"/>
</dbReference>
<comment type="similarity">
    <text evidence="2">Belongs to the SusD family.</text>
</comment>
<evidence type="ECO:0000256" key="1">
    <source>
        <dbReference type="ARBA" id="ARBA00004442"/>
    </source>
</evidence>